<evidence type="ECO:0000313" key="4">
    <source>
        <dbReference type="EMBL" id="KAG5215164.1"/>
    </source>
</evidence>
<comment type="similarity">
    <text evidence="1">Belongs to the NBPF family.</text>
</comment>
<sequence>MTIDRQSRRVLRGRHGLVPHLPVVHGPALLRAAGFGPRLLSGRRQSTGAQGLLRGTQTFWSPEQDELGAGAGDLNWAHTLEAQKGERGWKRGNHQVWRMRKPKEKQECEACKDIVESVLGEKLLFEVRRPAEKAAEKPMLDERLRRCDTLIRSQARELTQLRQTLQHGKDDSVLLKQHLKDLLTHNDQGSHQGQGFRERLSEGYRLAGRIACKLSPDDENYHKPMGVQELPFPSVNLQDDEKKVVFQQSQDESVSVPSTLQEGSACNQPYSDGKFAFDEENVASAVDEACGCSHTEEDEIPTGLPENQNDHDDMKGPEVVAPRFSRQLPQMRQNGVPQDSRDEYYLTYSVLPGLSDSFWPYRSNAIFSLEDVDVSYARDVTKNLADLEDEEDQDIISSSVEQLVVEENEVHPDSLDECYLAASFGHHLAGSCHPYRSASFPKERREVCLALDVNELGASISMKNPPKLESEGSTASIHEHPVCNKIKGLSVLRQKGIRRKPLFGKWSLACNSLAFKRRSLNWAHTLETQKAERGWKKGNQQVWKMRNPKEKQDKEEYVYCSIYKCVKKANSSKLVTWECEACKDIVESVLGEKLLFEVRRPAEKAAEKPMLDERLRTCDTLIRSQARELTQLRQTLQHGKDDSVLLKQHLKDILTHNDQGSHQGQGFRERLSEGYRLAERIACKLSPEIYEDEDDEQAQEKLTPSMELQEVEKREVPEESKDECGLVPSILQRSSDSLQPYSNDKFKFNDLEADHGQDGACGCSHAKEEEIPTNISDNENYHKPMSGQELPFPSVNLQDDEKKVVFQQSQDECVSVPSTLQEDSACNQPYSDGEFALDEENVASAVDGAYGCSHAEEDEISTGLPENQNDHDDMKGPEVLAPRFSRQLPQMRENGVPQESLDEYYLTYSVLPGLSDSFWPYRSNAIFSLEDVDVSYARDVTKNLTDLEDEEDQDIISSSVEQLVVEENEVQPDSLDECYLAASFGHHLAGSCHPYRSASFPTERREVCLALDVNGDTWEDCHRGPVSFSGSEVPISQAQLQKSTHVTDCLQRQLDQHFDCGDSKAMLGLSSTIWDFTSNSDSGNQGPLFLEPTLMEINQELRLQLAKYKQDFRDLTEKFLISQATAYSLANQLQKYKCEACKDIVESVLGEKLLFEVRRPAEKAAEKPTLDERLRMCDTLIRSQARELTQLRQTLQHGKDDSVLLKQHLKDLLTHNDQGSHQGQGFRERLSEGYRLAERIACKLSPEIYEDDDDEQAQEKLTPSVNLQDDEKKVVFQQSQDECVSVPSTLQEDSACNQPYNDGKFAFDEENVASAMDGACGCSHAKEDEIPTGLPENQNDHDDMKGPEVLAPRFSRQLPQMRENGVPRDSPDEYYLTSSVLPGLSDSFWPYRSNAIFSLEDVDVSYAWDVTKNLADLEDEEDQDIISLSVEQLVVEENEVQPDSLDECYLSAPVDRHLAGSCHPYRSASFPTERREVCLALDVNGDTWEDCHQGPVSFPGSEVPISQAQLQKSTHVTDCLQQQLDQHFDCGDSKAMLGLSSTIWDFTSNSDSGNQGPLFLELDASISMKNPPKLEDWTFPLLLSVPANVWEGPVACIVSNKSCGFG</sequence>
<proteinExistence type="inferred from homology"/>
<feature type="domain" description="Olduvai" evidence="3">
    <location>
        <begin position="399"/>
        <end position="478"/>
    </location>
</feature>
<comment type="caution">
    <text evidence="4">The sequence shown here is derived from an EMBL/GenBank/DDBJ whole genome shotgun (WGS) entry which is preliminary data.</text>
</comment>
<feature type="domain" description="Olduvai" evidence="3">
    <location>
        <begin position="1336"/>
        <end position="1428"/>
    </location>
</feature>
<dbReference type="PANTHER" id="PTHR14199:SF29">
    <property type="entry name" value="NEUROBLASTOMA BREAKPOINT FAMILY MEMBER 4-RELATED"/>
    <property type="match status" value="1"/>
</dbReference>
<feature type="domain" description="Olduvai" evidence="3">
    <location>
        <begin position="306"/>
        <end position="398"/>
    </location>
</feature>
<evidence type="ECO:0000256" key="1">
    <source>
        <dbReference type="ARBA" id="ARBA00038417"/>
    </source>
</evidence>
<accession>A0A836D809</accession>
<name>A0A836D809_SHEEP</name>
<dbReference type="InterPro" id="IPR055306">
    <property type="entry name" value="NBPF"/>
</dbReference>
<dbReference type="Pfam" id="PF06758">
    <property type="entry name" value="Olduvai"/>
    <property type="match status" value="10"/>
</dbReference>
<gene>
    <name evidence="4" type="ORF">JEQ12_000740</name>
</gene>
<dbReference type="PANTHER" id="PTHR14199">
    <property type="entry name" value="NEUROBLASTOMA BREAKPOINT FAMILY MEMBER 6-LIKE PROTEIN"/>
    <property type="match status" value="1"/>
</dbReference>
<reference evidence="4 5" key="1">
    <citation type="submission" date="2020-12" db="EMBL/GenBank/DDBJ databases">
        <title>De novo assembly of Tibetan sheep genome.</title>
        <authorList>
            <person name="Li X."/>
        </authorList>
    </citation>
    <scope>NUCLEOTIDE SEQUENCE [LARGE SCALE GENOMIC DNA]</scope>
    <source>
        <tissue evidence="4">Heart</tissue>
    </source>
</reference>
<dbReference type="PROSITE" id="PS51316">
    <property type="entry name" value="ODV"/>
    <property type="match status" value="7"/>
</dbReference>
<evidence type="ECO:0000313" key="5">
    <source>
        <dbReference type="Proteomes" id="UP000664991"/>
    </source>
</evidence>
<feature type="domain" description="Olduvai" evidence="3">
    <location>
        <begin position="1429"/>
        <end position="1504"/>
    </location>
</feature>
<organism evidence="4 5">
    <name type="scientific">Ovis aries</name>
    <name type="common">Sheep</name>
    <dbReference type="NCBI Taxonomy" id="9940"/>
    <lineage>
        <taxon>Eukaryota</taxon>
        <taxon>Metazoa</taxon>
        <taxon>Chordata</taxon>
        <taxon>Craniata</taxon>
        <taxon>Vertebrata</taxon>
        <taxon>Euteleostomi</taxon>
        <taxon>Mammalia</taxon>
        <taxon>Eutheria</taxon>
        <taxon>Laurasiatheria</taxon>
        <taxon>Artiodactyla</taxon>
        <taxon>Ruminantia</taxon>
        <taxon>Pecora</taxon>
        <taxon>Bovidae</taxon>
        <taxon>Caprinae</taxon>
        <taxon>Ovis</taxon>
    </lineage>
</organism>
<dbReference type="SMART" id="SM01148">
    <property type="entry name" value="DUF1220"/>
    <property type="match status" value="10"/>
</dbReference>
<evidence type="ECO:0000259" key="3">
    <source>
        <dbReference type="PROSITE" id="PS51316"/>
    </source>
</evidence>
<dbReference type="InterPro" id="IPR010630">
    <property type="entry name" value="Olduvai_dom"/>
</dbReference>
<feature type="domain" description="Olduvai" evidence="3">
    <location>
        <begin position="705"/>
        <end position="776"/>
    </location>
</feature>
<feature type="region of interest" description="Disordered" evidence="2">
    <location>
        <begin position="1247"/>
        <end position="1266"/>
    </location>
</feature>
<dbReference type="EMBL" id="JAEMGP010000001">
    <property type="protein sequence ID" value="KAG5215164.1"/>
    <property type="molecule type" value="Genomic_DNA"/>
</dbReference>
<feature type="domain" description="Olduvai" evidence="3">
    <location>
        <begin position="959"/>
        <end position="1039"/>
    </location>
</feature>
<evidence type="ECO:0000256" key="2">
    <source>
        <dbReference type="SAM" id="MobiDB-lite"/>
    </source>
</evidence>
<feature type="domain" description="Olduvai" evidence="3">
    <location>
        <begin position="866"/>
        <end position="958"/>
    </location>
</feature>
<protein>
    <recommendedName>
        <fullName evidence="3">Olduvai domain-containing protein</fullName>
    </recommendedName>
</protein>
<dbReference type="Proteomes" id="UP000664991">
    <property type="component" value="Unassembled WGS sequence"/>
</dbReference>